<dbReference type="Proteomes" id="UP000827724">
    <property type="component" value="Unassembled WGS sequence"/>
</dbReference>
<evidence type="ECO:0000313" key="4">
    <source>
        <dbReference type="Proteomes" id="UP000827724"/>
    </source>
</evidence>
<dbReference type="AlphaFoldDB" id="A0A9P8QRB2"/>
<organism evidence="3 4">
    <name type="scientific">Trichoderma cornu-damae</name>
    <dbReference type="NCBI Taxonomy" id="654480"/>
    <lineage>
        <taxon>Eukaryota</taxon>
        <taxon>Fungi</taxon>
        <taxon>Dikarya</taxon>
        <taxon>Ascomycota</taxon>
        <taxon>Pezizomycotina</taxon>
        <taxon>Sordariomycetes</taxon>
        <taxon>Hypocreomycetidae</taxon>
        <taxon>Hypocreales</taxon>
        <taxon>Hypocreaceae</taxon>
        <taxon>Trichoderma</taxon>
    </lineage>
</organism>
<accession>A0A9P8QRB2</accession>
<reference evidence="3" key="1">
    <citation type="submission" date="2021-08" db="EMBL/GenBank/DDBJ databases">
        <title>Chromosome-Level Trichoderma cornu-damae using Hi-C Data.</title>
        <authorList>
            <person name="Kim C.S."/>
        </authorList>
    </citation>
    <scope>NUCLEOTIDE SEQUENCE</scope>
    <source>
        <strain evidence="3">KA19-0412C</strain>
    </source>
</reference>
<evidence type="ECO:0000256" key="2">
    <source>
        <dbReference type="SAM" id="SignalP"/>
    </source>
</evidence>
<feature type="compositionally biased region" description="Basic and acidic residues" evidence="1">
    <location>
        <begin position="499"/>
        <end position="509"/>
    </location>
</feature>
<comment type="caution">
    <text evidence="3">The sequence shown here is derived from an EMBL/GenBank/DDBJ whole genome shotgun (WGS) entry which is preliminary data.</text>
</comment>
<evidence type="ECO:0000256" key="1">
    <source>
        <dbReference type="SAM" id="MobiDB-lite"/>
    </source>
</evidence>
<dbReference type="EMBL" id="JAIWOZ010000003">
    <property type="protein sequence ID" value="KAH6607348.1"/>
    <property type="molecule type" value="Genomic_DNA"/>
</dbReference>
<sequence>MLRLLMVLRLLMLLLLLLPLLAAFGRGAANARARGARRNVVGVFPFWILRDGGLFHDDLLAAGAEAAEQPGRPDLDLLGLDPAAAAGGGGGGGALFELVAGLFQVVAEVLDDAPELELLRPLAVQLAPLALDGSLGVLQGSLERLRLEHGVPGGGSLHGGLRRRVLGRDVDGGGLEVLVAGAGRRLPLLGLCPLGSDGFGELQVLAGELVDPALHGGALALGHGDGALGGAELDVVVPGGGGVLLGQPGEGELDLVQLLLGGGFGGVGGVKGVVELLLAVRGLLLLAGHLLQAGLKVPVLLLEAMLTLVENLETLLQGLRVALQPGDVVAEILDLLIPLAEQDLQVADLGNEGGADLGGKFDVLDPVGRLVAQFAVRHAELGGRARRLALELGRTGGALWGFDPGRLSRQVVVVLLDVDQLLAQLGRQLLLGLQLVDLVQLLGQSLALRHQGGANLAGLVQAAVGLCEVGLQGALRLSGIGSGAGGEELLIKVGEAEMGRGGRRGDGDKGVVGAVSRGRGEARPVGGD</sequence>
<feature type="signal peptide" evidence="2">
    <location>
        <begin position="1"/>
        <end position="22"/>
    </location>
</feature>
<evidence type="ECO:0008006" key="5">
    <source>
        <dbReference type="Google" id="ProtNLM"/>
    </source>
</evidence>
<name>A0A9P8QRB2_9HYPO</name>
<keyword evidence="2" id="KW-0732">Signal</keyword>
<gene>
    <name evidence="3" type="ORF">Trco_003661</name>
</gene>
<proteinExistence type="predicted"/>
<keyword evidence="4" id="KW-1185">Reference proteome</keyword>
<evidence type="ECO:0000313" key="3">
    <source>
        <dbReference type="EMBL" id="KAH6607348.1"/>
    </source>
</evidence>
<protein>
    <recommendedName>
        <fullName evidence="5">Secreted protein</fullName>
    </recommendedName>
</protein>
<feature type="chain" id="PRO_5040514927" description="Secreted protein" evidence="2">
    <location>
        <begin position="23"/>
        <end position="528"/>
    </location>
</feature>
<feature type="region of interest" description="Disordered" evidence="1">
    <location>
        <begin position="499"/>
        <end position="528"/>
    </location>
</feature>